<organism evidence="1 2">
    <name type="scientific">Labeo rohita</name>
    <name type="common">Indian major carp</name>
    <name type="synonym">Cyprinus rohita</name>
    <dbReference type="NCBI Taxonomy" id="84645"/>
    <lineage>
        <taxon>Eukaryota</taxon>
        <taxon>Metazoa</taxon>
        <taxon>Chordata</taxon>
        <taxon>Craniata</taxon>
        <taxon>Vertebrata</taxon>
        <taxon>Euteleostomi</taxon>
        <taxon>Actinopterygii</taxon>
        <taxon>Neopterygii</taxon>
        <taxon>Teleostei</taxon>
        <taxon>Ostariophysi</taxon>
        <taxon>Cypriniformes</taxon>
        <taxon>Cyprinidae</taxon>
        <taxon>Labeoninae</taxon>
        <taxon>Labeonini</taxon>
        <taxon>Labeo</taxon>
    </lineage>
</organism>
<dbReference type="Proteomes" id="UP000830375">
    <property type="component" value="Unassembled WGS sequence"/>
</dbReference>
<dbReference type="EMBL" id="JACTAM010000025">
    <property type="protein sequence ID" value="KAI2648196.1"/>
    <property type="molecule type" value="Genomic_DNA"/>
</dbReference>
<protein>
    <submittedName>
        <fullName evidence="1">Dual specificity protein phosphatase 8</fullName>
    </submittedName>
</protein>
<evidence type="ECO:0000313" key="2">
    <source>
        <dbReference type="Proteomes" id="UP000830375"/>
    </source>
</evidence>
<accession>A0ABQ8LD77</accession>
<dbReference type="Gene3D" id="3.40.250.10">
    <property type="entry name" value="Rhodanese-like domain"/>
    <property type="match status" value="1"/>
</dbReference>
<keyword evidence="2" id="KW-1185">Reference proteome</keyword>
<proteinExistence type="predicted"/>
<reference evidence="1 2" key="1">
    <citation type="submission" date="2022-01" db="EMBL/GenBank/DDBJ databases">
        <title>A high-quality chromosome-level genome assembly of rohu carp, Labeo rohita.</title>
        <authorList>
            <person name="Arick M.A. II"/>
            <person name="Hsu C.-Y."/>
            <person name="Magbanua Z."/>
            <person name="Pechanova O."/>
            <person name="Grover C."/>
            <person name="Miller E."/>
            <person name="Thrash A."/>
            <person name="Ezzel L."/>
            <person name="Alam S."/>
            <person name="Benzie J."/>
            <person name="Hamilton M."/>
            <person name="Karsi A."/>
            <person name="Lawrence M.L."/>
            <person name="Peterson D.G."/>
        </authorList>
    </citation>
    <scope>NUCLEOTIDE SEQUENCE [LARGE SCALE GENOMIC DNA]</scope>
    <source>
        <strain evidence="2">BAU-BD-2019</strain>
        <tissue evidence="1">Blood</tissue>
    </source>
</reference>
<name>A0ABQ8LD77_LABRO</name>
<evidence type="ECO:0000313" key="1">
    <source>
        <dbReference type="EMBL" id="KAI2648196.1"/>
    </source>
</evidence>
<dbReference type="InterPro" id="IPR036873">
    <property type="entry name" value="Rhodanese-like_dom_sf"/>
</dbReference>
<gene>
    <name evidence="1" type="ORF">H4Q32_018226</name>
</gene>
<sequence length="77" mass="8639">MNGTGETVSGYTCPHRPRQVDLGRRQEVVVYDQSTKDAGQLPKDSFVHILLSKLDGTFHRVSLLTGTDIRQLCRPEL</sequence>
<comment type="caution">
    <text evidence="1">The sequence shown here is derived from an EMBL/GenBank/DDBJ whole genome shotgun (WGS) entry which is preliminary data.</text>
</comment>